<feature type="signal peptide" evidence="2">
    <location>
        <begin position="1"/>
        <end position="20"/>
    </location>
</feature>
<dbReference type="Gene3D" id="1.10.530.10">
    <property type="match status" value="1"/>
</dbReference>
<feature type="region of interest" description="Disordered" evidence="1">
    <location>
        <begin position="37"/>
        <end position="152"/>
    </location>
</feature>
<evidence type="ECO:0000313" key="5">
    <source>
        <dbReference type="Proteomes" id="UP001342314"/>
    </source>
</evidence>
<keyword evidence="5" id="KW-1185">Reference proteome</keyword>
<comment type="caution">
    <text evidence="4">The sequence shown here is derived from an EMBL/GenBank/DDBJ whole genome shotgun (WGS) entry which is preliminary data.</text>
</comment>
<dbReference type="InterPro" id="IPR023346">
    <property type="entry name" value="Lysozyme-like_dom_sf"/>
</dbReference>
<name>A0AAV5GH71_9BASI</name>
<feature type="compositionally biased region" description="Low complexity" evidence="1">
    <location>
        <begin position="49"/>
        <end position="94"/>
    </location>
</feature>
<protein>
    <recommendedName>
        <fullName evidence="3">Transglycosylase SLT domain-containing protein</fullName>
    </recommendedName>
</protein>
<dbReference type="AlphaFoldDB" id="A0AAV5GH71"/>
<dbReference type="SUPFAM" id="SSF53955">
    <property type="entry name" value="Lysozyme-like"/>
    <property type="match status" value="1"/>
</dbReference>
<evidence type="ECO:0000256" key="1">
    <source>
        <dbReference type="SAM" id="MobiDB-lite"/>
    </source>
</evidence>
<evidence type="ECO:0000259" key="3">
    <source>
        <dbReference type="Pfam" id="PF01464"/>
    </source>
</evidence>
<reference evidence="4 5" key="1">
    <citation type="submission" date="2021-12" db="EMBL/GenBank/DDBJ databases">
        <title>High titer production of polyol ester of fatty acids by Rhodotorula paludigena BS15 towards product separation-free biomass refinery.</title>
        <authorList>
            <person name="Mano J."/>
            <person name="Ono H."/>
            <person name="Tanaka T."/>
            <person name="Naito K."/>
            <person name="Sushida H."/>
            <person name="Ike M."/>
            <person name="Tokuyasu K."/>
            <person name="Kitaoka M."/>
        </authorList>
    </citation>
    <scope>NUCLEOTIDE SEQUENCE [LARGE SCALE GENOMIC DNA]</scope>
    <source>
        <strain evidence="4 5">BS15</strain>
    </source>
</reference>
<feature type="compositionally biased region" description="Basic residues" evidence="1">
    <location>
        <begin position="37"/>
        <end position="48"/>
    </location>
</feature>
<dbReference type="Proteomes" id="UP001342314">
    <property type="component" value="Unassembled WGS sequence"/>
</dbReference>
<feature type="domain" description="Transglycosylase SLT" evidence="3">
    <location>
        <begin position="184"/>
        <end position="266"/>
    </location>
</feature>
<keyword evidence="2" id="KW-0732">Signal</keyword>
<organism evidence="4 5">
    <name type="scientific">Rhodotorula paludigena</name>
    <dbReference type="NCBI Taxonomy" id="86838"/>
    <lineage>
        <taxon>Eukaryota</taxon>
        <taxon>Fungi</taxon>
        <taxon>Dikarya</taxon>
        <taxon>Basidiomycota</taxon>
        <taxon>Pucciniomycotina</taxon>
        <taxon>Microbotryomycetes</taxon>
        <taxon>Sporidiobolales</taxon>
        <taxon>Sporidiobolaceae</taxon>
        <taxon>Rhodotorula</taxon>
    </lineage>
</organism>
<feature type="compositionally biased region" description="Gly residues" evidence="1">
    <location>
        <begin position="95"/>
        <end position="105"/>
    </location>
</feature>
<sequence>MRPFIAVFIVCASLAFIASARPEVSFYEAYRRKHGLQRRAGKCHRRPKSGTGTSAAASAKSSSTPGGDAAPSAGTGTKETESATAAKTDSSAAGEGAGAGGGAGAGLMSFSDDGCGDSGATEESSEDGGPNGAQSWLNCGLSKENPEGKWTPPKIEISQIKTLTLEEALAKGSLYEPCKPHIELFEKYGEMYGIPPILLAAFAMQENAQGTGSYGLMQITDDKCGDAPGGNCAEADYNVKTGAAYFAQVLKDHDESLLLAMGTYNGWYDGLTYNKATAAKDSGCCVCQNNLDYMQQMLNGWVMGIDGHSLGTIHNLNVCSG</sequence>
<evidence type="ECO:0000256" key="2">
    <source>
        <dbReference type="SAM" id="SignalP"/>
    </source>
</evidence>
<feature type="chain" id="PRO_5043988772" description="Transglycosylase SLT domain-containing protein" evidence="2">
    <location>
        <begin position="21"/>
        <end position="321"/>
    </location>
</feature>
<dbReference type="InterPro" id="IPR008258">
    <property type="entry name" value="Transglycosylase_SLT_dom_1"/>
</dbReference>
<dbReference type="Pfam" id="PF01464">
    <property type="entry name" value="SLT"/>
    <property type="match status" value="1"/>
</dbReference>
<evidence type="ECO:0000313" key="4">
    <source>
        <dbReference type="EMBL" id="GJN89583.1"/>
    </source>
</evidence>
<gene>
    <name evidence="4" type="ORF">Rhopal_002570-T1</name>
</gene>
<accession>A0AAV5GH71</accession>
<dbReference type="EMBL" id="BQKY01000005">
    <property type="protein sequence ID" value="GJN89583.1"/>
    <property type="molecule type" value="Genomic_DNA"/>
</dbReference>
<proteinExistence type="predicted"/>